<dbReference type="AlphaFoldDB" id="A0A9D9INX3"/>
<feature type="transmembrane region" description="Helical" evidence="1">
    <location>
        <begin position="221"/>
        <end position="249"/>
    </location>
</feature>
<dbReference type="InterPro" id="IPR052710">
    <property type="entry name" value="CAAX_protease"/>
</dbReference>
<sequence>MKAAFGVVSGNSCTGRALAVLVSLMIGGMLLSIVLSAVLAMTIGLDEVSTIRCSVVLQNVLAFIAPALLMPLVVYGKDYLLFSFGRNTDLSSYVWIALIYAVATPAINYLVAWNESLVLPEWMSPIEEWMKNSEASAKVVTDTLMADLSVTGLMMNIFCMGILTGIGEELFFRGALQSVLVRSFRNRHLAVWVAAVVFSAFHLQFYGFVPRMIMGAIFGYALLLTGSVWVPVVAHALNNISVVVLTYLINADAVDESAASLGVTDGFPLLALVSAFFSFVLMLVFNRLMKSRKYDGN</sequence>
<reference evidence="3" key="1">
    <citation type="submission" date="2020-10" db="EMBL/GenBank/DDBJ databases">
        <authorList>
            <person name="Gilroy R."/>
        </authorList>
    </citation>
    <scope>NUCLEOTIDE SEQUENCE</scope>
    <source>
        <strain evidence="3">6919</strain>
    </source>
</reference>
<feature type="transmembrane region" description="Helical" evidence="1">
    <location>
        <begin position="144"/>
        <end position="166"/>
    </location>
</feature>
<reference evidence="3" key="2">
    <citation type="journal article" date="2021" name="PeerJ">
        <title>Extensive microbial diversity within the chicken gut microbiome revealed by metagenomics and culture.</title>
        <authorList>
            <person name="Gilroy R."/>
            <person name="Ravi A."/>
            <person name="Getino M."/>
            <person name="Pursley I."/>
            <person name="Horton D.L."/>
            <person name="Alikhan N.F."/>
            <person name="Baker D."/>
            <person name="Gharbi K."/>
            <person name="Hall N."/>
            <person name="Watson M."/>
            <person name="Adriaenssens E.M."/>
            <person name="Foster-Nyarko E."/>
            <person name="Jarju S."/>
            <person name="Secka A."/>
            <person name="Antonio M."/>
            <person name="Oren A."/>
            <person name="Chaudhuri R.R."/>
            <person name="La Ragione R."/>
            <person name="Hildebrand F."/>
            <person name="Pallen M.J."/>
        </authorList>
    </citation>
    <scope>NUCLEOTIDE SEQUENCE</scope>
    <source>
        <strain evidence="3">6919</strain>
    </source>
</reference>
<evidence type="ECO:0000256" key="1">
    <source>
        <dbReference type="SAM" id="Phobius"/>
    </source>
</evidence>
<accession>A0A9D9INX3</accession>
<dbReference type="EMBL" id="JADIMC010000023">
    <property type="protein sequence ID" value="MBO8475722.1"/>
    <property type="molecule type" value="Genomic_DNA"/>
</dbReference>
<dbReference type="GO" id="GO:0004175">
    <property type="term" value="F:endopeptidase activity"/>
    <property type="evidence" value="ECO:0007669"/>
    <property type="project" value="UniProtKB-ARBA"/>
</dbReference>
<proteinExistence type="predicted"/>
<feature type="transmembrane region" description="Helical" evidence="1">
    <location>
        <begin position="20"/>
        <end position="43"/>
    </location>
</feature>
<dbReference type="Proteomes" id="UP000823598">
    <property type="component" value="Unassembled WGS sequence"/>
</dbReference>
<dbReference type="PANTHER" id="PTHR36435:SF1">
    <property type="entry name" value="CAAX AMINO TERMINAL PROTEASE FAMILY PROTEIN"/>
    <property type="match status" value="1"/>
</dbReference>
<keyword evidence="3" id="KW-0645">Protease</keyword>
<evidence type="ECO:0000259" key="2">
    <source>
        <dbReference type="Pfam" id="PF02517"/>
    </source>
</evidence>
<protein>
    <submittedName>
        <fullName evidence="3">CPBP family intramembrane metalloprotease</fullName>
    </submittedName>
</protein>
<feature type="transmembrane region" description="Helical" evidence="1">
    <location>
        <begin position="55"/>
        <end position="73"/>
    </location>
</feature>
<dbReference type="Pfam" id="PF02517">
    <property type="entry name" value="Rce1-like"/>
    <property type="match status" value="1"/>
</dbReference>
<feature type="transmembrane region" description="Helical" evidence="1">
    <location>
        <begin position="93"/>
        <end position="113"/>
    </location>
</feature>
<keyword evidence="3" id="KW-0378">Hydrolase</keyword>
<evidence type="ECO:0000313" key="4">
    <source>
        <dbReference type="Proteomes" id="UP000823598"/>
    </source>
</evidence>
<organism evidence="3 4">
    <name type="scientific">Candidatus Limisoma faecipullorum</name>
    <dbReference type="NCBI Taxonomy" id="2840854"/>
    <lineage>
        <taxon>Bacteria</taxon>
        <taxon>Pseudomonadati</taxon>
        <taxon>Bacteroidota</taxon>
        <taxon>Bacteroidia</taxon>
        <taxon>Bacteroidales</taxon>
        <taxon>Candidatus Limisoma</taxon>
    </lineage>
</organism>
<feature type="domain" description="CAAX prenyl protease 2/Lysostaphin resistance protein A-like" evidence="2">
    <location>
        <begin position="153"/>
        <end position="240"/>
    </location>
</feature>
<keyword evidence="1" id="KW-0472">Membrane</keyword>
<keyword evidence="3" id="KW-0482">Metalloprotease</keyword>
<dbReference type="PANTHER" id="PTHR36435">
    <property type="entry name" value="SLR1288 PROTEIN"/>
    <property type="match status" value="1"/>
</dbReference>
<evidence type="ECO:0000313" key="3">
    <source>
        <dbReference type="EMBL" id="MBO8475722.1"/>
    </source>
</evidence>
<gene>
    <name evidence="3" type="ORF">IAB88_01860</name>
</gene>
<keyword evidence="1" id="KW-0812">Transmembrane</keyword>
<comment type="caution">
    <text evidence="3">The sequence shown here is derived from an EMBL/GenBank/DDBJ whole genome shotgun (WGS) entry which is preliminary data.</text>
</comment>
<name>A0A9D9INX3_9BACT</name>
<dbReference type="InterPro" id="IPR003675">
    <property type="entry name" value="Rce1/LyrA-like_dom"/>
</dbReference>
<keyword evidence="1" id="KW-1133">Transmembrane helix</keyword>
<dbReference type="GO" id="GO:0008237">
    <property type="term" value="F:metallopeptidase activity"/>
    <property type="evidence" value="ECO:0007669"/>
    <property type="project" value="UniProtKB-KW"/>
</dbReference>
<feature type="transmembrane region" description="Helical" evidence="1">
    <location>
        <begin position="269"/>
        <end position="289"/>
    </location>
</feature>
<dbReference type="GO" id="GO:0080120">
    <property type="term" value="P:CAAX-box protein maturation"/>
    <property type="evidence" value="ECO:0007669"/>
    <property type="project" value="UniProtKB-ARBA"/>
</dbReference>
<feature type="transmembrane region" description="Helical" evidence="1">
    <location>
        <begin position="189"/>
        <end position="209"/>
    </location>
</feature>